<dbReference type="SUPFAM" id="SSF142433">
    <property type="entry name" value="CinA-like"/>
    <property type="match status" value="1"/>
</dbReference>
<dbReference type="InterPro" id="IPR050101">
    <property type="entry name" value="CinA"/>
</dbReference>
<dbReference type="Gene3D" id="3.40.980.10">
    <property type="entry name" value="MoaB/Mog-like domain"/>
    <property type="match status" value="1"/>
</dbReference>
<dbReference type="Proteomes" id="UP000676565">
    <property type="component" value="Unassembled WGS sequence"/>
</dbReference>
<dbReference type="Pfam" id="PF00994">
    <property type="entry name" value="MoCF_biosynth"/>
    <property type="match status" value="1"/>
</dbReference>
<dbReference type="CDD" id="cd00885">
    <property type="entry name" value="cinA"/>
    <property type="match status" value="1"/>
</dbReference>
<dbReference type="PANTHER" id="PTHR13939:SF0">
    <property type="entry name" value="NMN AMIDOHYDROLASE-LIKE PROTEIN YFAY"/>
    <property type="match status" value="1"/>
</dbReference>
<feature type="domain" description="MoaB/Mog" evidence="2">
    <location>
        <begin position="4"/>
        <end position="171"/>
    </location>
</feature>
<dbReference type="InterPro" id="IPR001453">
    <property type="entry name" value="MoaB/Mog_dom"/>
</dbReference>
<comment type="caution">
    <text evidence="3">The sequence shown here is derived from an EMBL/GenBank/DDBJ whole genome shotgun (WGS) entry which is preliminary data.</text>
</comment>
<dbReference type="PIRSF" id="PIRSF006728">
    <property type="entry name" value="CinA"/>
    <property type="match status" value="1"/>
</dbReference>
<evidence type="ECO:0000259" key="2">
    <source>
        <dbReference type="SMART" id="SM00852"/>
    </source>
</evidence>
<name>A0ABS5BKG0_9BACT</name>
<dbReference type="NCBIfam" id="NF001813">
    <property type="entry name" value="PRK00549.1"/>
    <property type="match status" value="1"/>
</dbReference>
<dbReference type="InterPro" id="IPR008135">
    <property type="entry name" value="Competence-induced_CinA"/>
</dbReference>
<dbReference type="SMART" id="SM00852">
    <property type="entry name" value="MoCF_biosynth"/>
    <property type="match status" value="1"/>
</dbReference>
<dbReference type="Pfam" id="PF02464">
    <property type="entry name" value="CinA"/>
    <property type="match status" value="1"/>
</dbReference>
<dbReference type="HAMAP" id="MF_00226_B">
    <property type="entry name" value="CinA_B"/>
    <property type="match status" value="1"/>
</dbReference>
<evidence type="ECO:0000313" key="3">
    <source>
        <dbReference type="EMBL" id="MBP3954191.1"/>
    </source>
</evidence>
<dbReference type="SUPFAM" id="SSF53218">
    <property type="entry name" value="Molybdenum cofactor biosynthesis proteins"/>
    <property type="match status" value="1"/>
</dbReference>
<sequence>MKVEIVSIGSEITSGQNLDTNSQWLSRRLAEIGVPVAFHTTVADDFADNVACFRIAAARADLVISTGGLGPTQDDLTREVIAAVAGVDLVEHAASLAHIADMFAKRGRVMPDRNHVQALIPTGAEPIFNVCGTAPGVWAQVGTATIIAMPGVPSEMYRMYAEQVQPRLLAMGVGGGVFIQRKINTFGTGESAVEAKLLDLTRRGHVPEVGITVSDAVISLRVLAHAPTLADAQAQIAPIEAIIRERLAELVFGAEEEELQDVVVRLLHEKRKTLATAESITGGLVAHRICLVPGASDYFRGGVVSYTDEVKARELGVPSALLEQYGAVSEPVARAMAEGARAKFGTDLGVSTTGFAGPGGGTDENPVGTAFVGLAHAGGCEVIRWGWIGTRYEIMSRTAKLALNAVRLELMKK</sequence>
<protein>
    <recommendedName>
        <fullName evidence="1">CinA-like protein</fullName>
    </recommendedName>
</protein>
<accession>A0ABS5BKG0</accession>
<dbReference type="Gene3D" id="3.30.70.2860">
    <property type="match status" value="1"/>
</dbReference>
<keyword evidence="4" id="KW-1185">Reference proteome</keyword>
<reference evidence="3 4" key="1">
    <citation type="submission" date="2021-04" db="EMBL/GenBank/DDBJ databases">
        <authorList>
            <person name="Ivanova A."/>
        </authorList>
    </citation>
    <scope>NUCLEOTIDE SEQUENCE [LARGE SCALE GENOMIC DNA]</scope>
    <source>
        <strain evidence="3 4">G18</strain>
    </source>
</reference>
<dbReference type="NCBIfam" id="TIGR00199">
    <property type="entry name" value="PncC_domain"/>
    <property type="match status" value="1"/>
</dbReference>
<dbReference type="PANTHER" id="PTHR13939">
    <property type="entry name" value="NICOTINAMIDE-NUCLEOTIDE AMIDOHYDROLASE PNCC"/>
    <property type="match status" value="1"/>
</dbReference>
<dbReference type="Gene3D" id="3.90.950.20">
    <property type="entry name" value="CinA-like"/>
    <property type="match status" value="1"/>
</dbReference>
<dbReference type="InterPro" id="IPR036653">
    <property type="entry name" value="CinA-like_C"/>
</dbReference>
<gene>
    <name evidence="3" type="ORF">J8F10_02625</name>
</gene>
<comment type="similarity">
    <text evidence="1">Belongs to the CinA family.</text>
</comment>
<dbReference type="Pfam" id="PF18146">
    <property type="entry name" value="CinA_KH"/>
    <property type="match status" value="1"/>
</dbReference>
<dbReference type="InterPro" id="IPR008136">
    <property type="entry name" value="CinA_C"/>
</dbReference>
<dbReference type="InterPro" id="IPR036425">
    <property type="entry name" value="MoaB/Mog-like_dom_sf"/>
</dbReference>
<dbReference type="RefSeq" id="WP_210652334.1">
    <property type="nucleotide sequence ID" value="NZ_JAGKQQ010000001.1"/>
</dbReference>
<dbReference type="NCBIfam" id="TIGR00200">
    <property type="entry name" value="cinA_nterm"/>
    <property type="match status" value="1"/>
</dbReference>
<organism evidence="3 4">
    <name type="scientific">Gemmata palustris</name>
    <dbReference type="NCBI Taxonomy" id="2822762"/>
    <lineage>
        <taxon>Bacteria</taxon>
        <taxon>Pseudomonadati</taxon>
        <taxon>Planctomycetota</taxon>
        <taxon>Planctomycetia</taxon>
        <taxon>Gemmatales</taxon>
        <taxon>Gemmataceae</taxon>
        <taxon>Gemmata</taxon>
    </lineage>
</organism>
<evidence type="ECO:0000256" key="1">
    <source>
        <dbReference type="HAMAP-Rule" id="MF_00226"/>
    </source>
</evidence>
<dbReference type="EMBL" id="JAGKQQ010000001">
    <property type="protein sequence ID" value="MBP3954191.1"/>
    <property type="molecule type" value="Genomic_DNA"/>
</dbReference>
<proteinExistence type="inferred from homology"/>
<evidence type="ECO:0000313" key="4">
    <source>
        <dbReference type="Proteomes" id="UP000676565"/>
    </source>
</evidence>
<dbReference type="InterPro" id="IPR041424">
    <property type="entry name" value="CinA_KH"/>
</dbReference>